<reference evidence="5" key="1">
    <citation type="submission" date="2021-10" db="EMBL/GenBank/DDBJ databases">
        <title>Loktanella gaetbuli sp. nov., isolated from a tidal flat.</title>
        <authorList>
            <person name="Park S."/>
            <person name="Yoon J.-H."/>
        </authorList>
    </citation>
    <scope>NUCLEOTIDE SEQUENCE</scope>
    <source>
        <strain evidence="5">TSTF-M6</strain>
    </source>
</reference>
<evidence type="ECO:0000313" key="6">
    <source>
        <dbReference type="Proteomes" id="UP001138961"/>
    </source>
</evidence>
<dbReference type="Proteomes" id="UP001138961">
    <property type="component" value="Unassembled WGS sequence"/>
</dbReference>
<dbReference type="InterPro" id="IPR037873">
    <property type="entry name" value="BamE-like"/>
</dbReference>
<keyword evidence="2" id="KW-0472">Membrane</keyword>
<dbReference type="Pfam" id="PF04355">
    <property type="entry name" value="BamE"/>
    <property type="match status" value="1"/>
</dbReference>
<gene>
    <name evidence="5" type="ORF">LGQ03_02505</name>
</gene>
<evidence type="ECO:0000256" key="3">
    <source>
        <dbReference type="SAM" id="SignalP"/>
    </source>
</evidence>
<dbReference type="Gene3D" id="3.30.1450.10">
    <property type="match status" value="1"/>
</dbReference>
<protein>
    <submittedName>
        <fullName evidence="5">Outer membrane protein assembly factor BamE</fullName>
    </submittedName>
</protein>
<feature type="domain" description="Outer membrane protein assembly factor BamE" evidence="4">
    <location>
        <begin position="33"/>
        <end position="108"/>
    </location>
</feature>
<evidence type="ECO:0000256" key="1">
    <source>
        <dbReference type="ARBA" id="ARBA00022729"/>
    </source>
</evidence>
<proteinExistence type="predicted"/>
<accession>A0ABS8BQU2</accession>
<comment type="caution">
    <text evidence="5">The sequence shown here is derived from an EMBL/GenBank/DDBJ whole genome shotgun (WGS) entry which is preliminary data.</text>
</comment>
<evidence type="ECO:0000313" key="5">
    <source>
        <dbReference type="EMBL" id="MCB5198102.1"/>
    </source>
</evidence>
<dbReference type="PROSITE" id="PS51257">
    <property type="entry name" value="PROKAR_LIPOPROTEIN"/>
    <property type="match status" value="1"/>
</dbReference>
<evidence type="ECO:0000256" key="2">
    <source>
        <dbReference type="ARBA" id="ARBA00023136"/>
    </source>
</evidence>
<dbReference type="EMBL" id="JAJATZ010000001">
    <property type="protein sequence ID" value="MCB5198102.1"/>
    <property type="molecule type" value="Genomic_DNA"/>
</dbReference>
<dbReference type="InterPro" id="IPR007450">
    <property type="entry name" value="BamE_dom"/>
</dbReference>
<evidence type="ECO:0000259" key="4">
    <source>
        <dbReference type="Pfam" id="PF04355"/>
    </source>
</evidence>
<sequence>MTKTTTQRKGFMLIAGACLALSAACSPIVRNHGYIPVPEDLALLSVGQSTRAEVIETVGPPVTGGVTSDDALYYVQSRFVTRGAAAPVETDRQVLAISFTPNGTLENIERFGLEDGRVVTLSREVTSDNVRDSTFLRQLMGSVGRVTASDLISQPGQ</sequence>
<organism evidence="5 6">
    <name type="scientific">Loktanella gaetbuli</name>
    <dbReference type="NCBI Taxonomy" id="2881335"/>
    <lineage>
        <taxon>Bacteria</taxon>
        <taxon>Pseudomonadati</taxon>
        <taxon>Pseudomonadota</taxon>
        <taxon>Alphaproteobacteria</taxon>
        <taxon>Rhodobacterales</taxon>
        <taxon>Roseobacteraceae</taxon>
        <taxon>Loktanella</taxon>
    </lineage>
</organism>
<feature type="signal peptide" evidence="3">
    <location>
        <begin position="1"/>
        <end position="23"/>
    </location>
</feature>
<dbReference type="RefSeq" id="WP_226747108.1">
    <property type="nucleotide sequence ID" value="NZ_JAJATZ010000001.1"/>
</dbReference>
<keyword evidence="1 3" id="KW-0732">Signal</keyword>
<keyword evidence="6" id="KW-1185">Reference proteome</keyword>
<feature type="chain" id="PRO_5047134474" evidence="3">
    <location>
        <begin position="24"/>
        <end position="157"/>
    </location>
</feature>
<name>A0ABS8BQU2_9RHOB</name>